<protein>
    <submittedName>
        <fullName evidence="2">Uncharacterized protein</fullName>
    </submittedName>
</protein>
<accession>A0A931G767</accession>
<evidence type="ECO:0000313" key="3">
    <source>
        <dbReference type="Proteomes" id="UP000655366"/>
    </source>
</evidence>
<sequence>MGWKLWVEDSYGIDGPGNSSPVVIREHKKRPRKSLGCLFIVVAAVAVVGGCSVLTSKSINESPSASVSVPKGEQVAPGSHVSQNQIDSAAVMDEREMALMVKNPESYKGKSMVVFARITQFDAATGTCTFRADIANAVMEDSWDYKHNSFLTGGDGGEKCPDLAGFVEDDIVRMTVTSKGAYSYDTQIGGHTTVPSFQVEKISRAN</sequence>
<dbReference type="EMBL" id="JADNYM010000006">
    <property type="protein sequence ID" value="MBG0738959.1"/>
    <property type="molecule type" value="Genomic_DNA"/>
</dbReference>
<dbReference type="RefSeq" id="WP_196396009.1">
    <property type="nucleotide sequence ID" value="NZ_JADNYM010000006.1"/>
</dbReference>
<evidence type="ECO:0000256" key="1">
    <source>
        <dbReference type="SAM" id="Phobius"/>
    </source>
</evidence>
<name>A0A931G767_9MICC</name>
<dbReference type="Proteomes" id="UP000655366">
    <property type="component" value="Unassembled WGS sequence"/>
</dbReference>
<organism evidence="2 3">
    <name type="scientific">Arthrobacter terrae</name>
    <dbReference type="NCBI Taxonomy" id="2935737"/>
    <lineage>
        <taxon>Bacteria</taxon>
        <taxon>Bacillati</taxon>
        <taxon>Actinomycetota</taxon>
        <taxon>Actinomycetes</taxon>
        <taxon>Micrococcales</taxon>
        <taxon>Micrococcaceae</taxon>
        <taxon>Arthrobacter</taxon>
    </lineage>
</organism>
<reference evidence="2 3" key="1">
    <citation type="submission" date="2020-11" db="EMBL/GenBank/DDBJ databases">
        <title>Arthrobacter antarcticus sp. nov., isolated from Antarctic Soil.</title>
        <authorList>
            <person name="Li J."/>
        </authorList>
    </citation>
    <scope>NUCLEOTIDE SEQUENCE [LARGE SCALE GENOMIC DNA]</scope>
    <source>
        <strain evidence="2 3">Z1-20</strain>
    </source>
</reference>
<feature type="transmembrane region" description="Helical" evidence="1">
    <location>
        <begin position="35"/>
        <end position="55"/>
    </location>
</feature>
<keyword evidence="1" id="KW-1133">Transmembrane helix</keyword>
<gene>
    <name evidence="2" type="ORF">IV500_05915</name>
</gene>
<keyword evidence="1" id="KW-0472">Membrane</keyword>
<evidence type="ECO:0000313" key="2">
    <source>
        <dbReference type="EMBL" id="MBG0738959.1"/>
    </source>
</evidence>
<comment type="caution">
    <text evidence="2">The sequence shown here is derived from an EMBL/GenBank/DDBJ whole genome shotgun (WGS) entry which is preliminary data.</text>
</comment>
<dbReference type="AlphaFoldDB" id="A0A931G767"/>
<proteinExistence type="predicted"/>
<keyword evidence="3" id="KW-1185">Reference proteome</keyword>
<keyword evidence="1" id="KW-0812">Transmembrane</keyword>